<dbReference type="Pfam" id="PF07455">
    <property type="entry name" value="Psu"/>
    <property type="match status" value="1"/>
</dbReference>
<dbReference type="Proteomes" id="UP000008793">
    <property type="component" value="Chromosome"/>
</dbReference>
<evidence type="ECO:0000313" key="2">
    <source>
        <dbReference type="Proteomes" id="UP000008793"/>
    </source>
</evidence>
<dbReference type="RefSeq" id="WP_013204457.1">
    <property type="nucleotide sequence ID" value="NC_014306.1"/>
</dbReference>
<dbReference type="eggNOG" id="ENOG50325HM">
    <property type="taxonomic scope" value="Bacteria"/>
</dbReference>
<dbReference type="GeneID" id="90514368"/>
<gene>
    <name evidence="1" type="ordered locus">EbC_44560</name>
</gene>
<organism evidence="2">
    <name type="scientific">Erwinia billingiae (strain Eb661)</name>
    <dbReference type="NCBI Taxonomy" id="634500"/>
    <lineage>
        <taxon>Bacteria</taxon>
        <taxon>Pseudomonadati</taxon>
        <taxon>Pseudomonadota</taxon>
        <taxon>Gammaproteobacteria</taxon>
        <taxon>Enterobacterales</taxon>
        <taxon>Erwiniaceae</taxon>
        <taxon>Erwinia</taxon>
    </lineage>
</organism>
<dbReference type="EMBL" id="FP236843">
    <property type="protein sequence ID" value="CAX61987.1"/>
    <property type="molecule type" value="Genomic_DNA"/>
</dbReference>
<sequence>MNKPQEALNQYLAAAQEWQALRTRREAAKQQLAALLTSEVKPADYAGQLDAVRERLEVLEWRINCAAREGVYAQGMVLGACVEDGLNAFMAENGSALTAALAPFLNGRGGLEVAARMLRTALARQAEASTPEPAEAYRDIIARSGLFPDATMSENCQQGYTTAQHFRFQRRLAKLVTTQEGA</sequence>
<dbReference type="Gene3D" id="1.20.58.1090">
    <property type="entry name" value="Phage polarity suppression protein monomer"/>
    <property type="match status" value="1"/>
</dbReference>
<accession>D8MLF9</accession>
<dbReference type="HOGENOM" id="CLU_126446_0_0_6"/>
<protein>
    <submittedName>
        <fullName evidence="1">Putative phage polarity suppression protein</fullName>
    </submittedName>
</protein>
<proteinExistence type="predicted"/>
<dbReference type="InterPro" id="IPR010006">
    <property type="entry name" value="Phage_P4_Psu"/>
</dbReference>
<reference evidence="1 2" key="1">
    <citation type="journal article" date="2010" name="BMC Genomics">
        <title>Genome comparison of the epiphytic bacteria Erwinia billingiae and E. tasmaniensis with the pear pathogen E. pyrifoliae.</title>
        <authorList>
            <person name="Kube M."/>
            <person name="Migdoll A.M."/>
            <person name="Gehring I."/>
            <person name="Heitmann K."/>
            <person name="Mayer Y."/>
            <person name="Kuhl H."/>
            <person name="Knaust F."/>
            <person name="Geider K."/>
            <person name="Reinhardt R."/>
        </authorList>
    </citation>
    <scope>NUCLEOTIDE SEQUENCE [LARGE SCALE GENOMIC DNA]</scope>
    <source>
        <strain evidence="1 2">Eb661</strain>
    </source>
</reference>
<dbReference type="AlphaFoldDB" id="D8MLF9"/>
<evidence type="ECO:0000313" key="1">
    <source>
        <dbReference type="EMBL" id="CAX61987.1"/>
    </source>
</evidence>
<dbReference type="KEGG" id="ebi:EbC_44560"/>
<dbReference type="STRING" id="634500.EbC_44560"/>
<keyword evidence="2" id="KW-1185">Reference proteome</keyword>
<name>D8MLF9_ERWBE</name>